<feature type="region of interest" description="Disordered" evidence="1">
    <location>
        <begin position="411"/>
        <end position="468"/>
    </location>
</feature>
<sequence>MMERDNVAPPFPEQRVSEQSQLSEESFEDDFVDQEDVLIPLKSEDGSQDGVPRINYASSVGSLSEAEISELSVGEVNLSFPTGDSDDESDADSRNLIDWEADADSQGDTDSHSSESNKASRVLVHRLSSLLEKGHDATENDDTEDELLLQSDYQNANIRTESPPTVPLGVPDYIWKSPESLKKKTIKVGSSKSTKSKAKKKVVTDDRIDEESLSDGSSFGNGSVHSVPQDQIQKQLIFPDARTPEQLSTPVEESVPLPDVVAIATPPQGGKKKLGKKQYLMDVSDEASGTVSRYNPMFYSSSKQGPLVDHSYRSKKEKLMAKKERKKVIREERERLQAFNKTMDFFAEKGLEGDGEEEGGDAWNEALPTAPTPPATPSAESEADTTSTEESSGSYDSLMFDDDFSIASMDSIEGVTKVKKSSRKKKGKKATGKKKSGKKKKIEKKRGRRVDYEPDDDEYVEPERPRISIEERVEAIFTNRELIYQSHADVEKDLPQEELKTRIKIKSKAARSRSRSGSVDPKTRDKLLRRKSSGTLGSGSDSRSKRSASSRSLKSFDMDYGEASPDVRTDSVGSNKSSGKGRPRPTRPKLGGTKARSNSLSALTSNTKAIRESVLEGLSDDELDGNRMSSSDHVQSRGRGKRSAREGLSKSDHGNSRRGTGLLSKSNHESGGGGRVPVMRGKRPDRLRPPSKSKSPSSMQRKKVDSSGMGRSLSKSPSVMQRRKLEAREESMRKFEEILGKQDQSKFPSNFKKKLDGLSQKRDKNNNKADAPSSSSRSSSKSPKRRFDRSESRSSSRSPSSIRQSSSKHSKDPDEDPLLTSPAAEKPKSSRRAKKFEAKLPMEPEEEGHHHNQHHHQHHPMEPAEVSDDDDDHHHHHHHHQDIEEEELKPESTTRRKKTIGKDGLKRTRSRSRDFLNDMVDKVEKVAKPLKSNMVEMVKDLKPLSNKLKSSNK</sequence>
<feature type="compositionally biased region" description="Low complexity" evidence="1">
    <location>
        <begin position="795"/>
        <end position="807"/>
    </location>
</feature>
<gene>
    <name evidence="2" type="ORF">CYCCA115_LOCUS21589</name>
</gene>
<name>A0AAD2G8T4_9STRA</name>
<feature type="compositionally biased region" description="Basic and acidic residues" evidence="1">
    <location>
        <begin position="835"/>
        <end position="850"/>
    </location>
</feature>
<feature type="compositionally biased region" description="Polar residues" evidence="1">
    <location>
        <begin position="214"/>
        <end position="226"/>
    </location>
</feature>
<feature type="compositionally biased region" description="Acidic residues" evidence="1">
    <location>
        <begin position="25"/>
        <end position="36"/>
    </location>
</feature>
<feature type="compositionally biased region" description="Basic residues" evidence="1">
    <location>
        <begin position="417"/>
        <end position="448"/>
    </location>
</feature>
<feature type="region of interest" description="Disordered" evidence="1">
    <location>
        <begin position="485"/>
        <end position="915"/>
    </location>
</feature>
<dbReference type="Proteomes" id="UP001295423">
    <property type="component" value="Unassembled WGS sequence"/>
</dbReference>
<proteinExistence type="predicted"/>
<feature type="region of interest" description="Disordered" evidence="1">
    <location>
        <begin position="77"/>
        <end position="120"/>
    </location>
</feature>
<feature type="compositionally biased region" description="Low complexity" evidence="1">
    <location>
        <begin position="772"/>
        <end position="781"/>
    </location>
</feature>
<accession>A0AAD2G8T4</accession>
<keyword evidence="3" id="KW-1185">Reference proteome</keyword>
<feature type="compositionally biased region" description="Low complexity" evidence="1">
    <location>
        <begin position="377"/>
        <end position="394"/>
    </location>
</feature>
<evidence type="ECO:0000313" key="3">
    <source>
        <dbReference type="Proteomes" id="UP001295423"/>
    </source>
</evidence>
<organism evidence="2 3">
    <name type="scientific">Cylindrotheca closterium</name>
    <dbReference type="NCBI Taxonomy" id="2856"/>
    <lineage>
        <taxon>Eukaryota</taxon>
        <taxon>Sar</taxon>
        <taxon>Stramenopiles</taxon>
        <taxon>Ochrophyta</taxon>
        <taxon>Bacillariophyta</taxon>
        <taxon>Bacillariophyceae</taxon>
        <taxon>Bacillariophycidae</taxon>
        <taxon>Bacillariales</taxon>
        <taxon>Bacillariaceae</taxon>
        <taxon>Cylindrotheca</taxon>
    </lineage>
</organism>
<feature type="compositionally biased region" description="Basic and acidic residues" evidence="1">
    <location>
        <begin position="723"/>
        <end position="744"/>
    </location>
</feature>
<feature type="compositionally biased region" description="Basic residues" evidence="1">
    <location>
        <begin position="502"/>
        <end position="514"/>
    </location>
</feature>
<comment type="caution">
    <text evidence="2">The sequence shown here is derived from an EMBL/GenBank/DDBJ whole genome shotgun (WGS) entry which is preliminary data.</text>
</comment>
<protein>
    <submittedName>
        <fullName evidence="2">Uncharacterized protein</fullName>
    </submittedName>
</protein>
<feature type="region of interest" description="Disordered" evidence="1">
    <location>
        <begin position="1"/>
        <end position="53"/>
    </location>
</feature>
<evidence type="ECO:0000313" key="2">
    <source>
        <dbReference type="EMBL" id="CAJ1966005.1"/>
    </source>
</evidence>
<dbReference type="EMBL" id="CAKOGP040002247">
    <property type="protein sequence ID" value="CAJ1966005.1"/>
    <property type="molecule type" value="Genomic_DNA"/>
</dbReference>
<dbReference type="AlphaFoldDB" id="A0AAD2G8T4"/>
<feature type="compositionally biased region" description="Polar residues" evidence="1">
    <location>
        <begin position="595"/>
        <end position="608"/>
    </location>
</feature>
<feature type="compositionally biased region" description="Basic and acidic residues" evidence="1">
    <location>
        <begin position="643"/>
        <end position="655"/>
    </location>
</feature>
<evidence type="ECO:0000256" key="1">
    <source>
        <dbReference type="SAM" id="MobiDB-lite"/>
    </source>
</evidence>
<feature type="compositionally biased region" description="Basic and acidic residues" evidence="1">
    <location>
        <begin position="488"/>
        <end position="501"/>
    </location>
</feature>
<feature type="region of interest" description="Disordered" evidence="1">
    <location>
        <begin position="347"/>
        <end position="399"/>
    </location>
</feature>
<feature type="region of interest" description="Disordered" evidence="1">
    <location>
        <begin position="184"/>
        <end position="226"/>
    </location>
</feature>
<feature type="compositionally biased region" description="Basic and acidic residues" evidence="1">
    <location>
        <begin position="889"/>
        <end position="915"/>
    </location>
</feature>
<feature type="compositionally biased region" description="Basic and acidic residues" evidence="1">
    <location>
        <begin position="753"/>
        <end position="767"/>
    </location>
</feature>
<reference evidence="2" key="1">
    <citation type="submission" date="2023-08" db="EMBL/GenBank/DDBJ databases">
        <authorList>
            <person name="Audoor S."/>
            <person name="Bilcke G."/>
        </authorList>
    </citation>
    <scope>NUCLEOTIDE SEQUENCE</scope>
</reference>